<keyword evidence="4" id="KW-0227">DNA damage</keyword>
<keyword evidence="7" id="KW-0804">Transcription</keyword>
<dbReference type="GO" id="GO:0003713">
    <property type="term" value="F:transcription coactivator activity"/>
    <property type="evidence" value="ECO:0007669"/>
    <property type="project" value="InterPro"/>
</dbReference>
<keyword evidence="6" id="KW-0175">Coiled coil</keyword>
<proteinExistence type="inferred from homology"/>
<reference evidence="12" key="2">
    <citation type="submission" date="2023-05" db="EMBL/GenBank/DDBJ databases">
        <authorList>
            <person name="Fouks B."/>
        </authorList>
    </citation>
    <scope>NUCLEOTIDE SEQUENCE</scope>
    <source>
        <strain evidence="12">Stay&amp;Tobe</strain>
        <tissue evidence="12">Testes</tissue>
    </source>
</reference>
<feature type="region of interest" description="Disordered" evidence="11">
    <location>
        <begin position="52"/>
        <end position="128"/>
    </location>
</feature>
<comment type="subcellular location">
    <subcellularLocation>
        <location evidence="1">Nucleus</location>
    </subcellularLocation>
</comment>
<dbReference type="PANTHER" id="PTHR28643:SF1">
    <property type="entry name" value="SWI5-DEPENDENT RECOMBINATION DNA REPAIR PROTEIN 1 HOMOLOG"/>
    <property type="match status" value="1"/>
</dbReference>
<evidence type="ECO:0000256" key="9">
    <source>
        <dbReference type="ARBA" id="ARBA00023242"/>
    </source>
</evidence>
<dbReference type="InterPro" id="IPR018468">
    <property type="entry name" value="SFR1/Mei5"/>
</dbReference>
<sequence length="332" mass="37778">MDSISECQTPKVENAELFSPPITNTPRRITLSSSKGLLTPCRQVGLRRRSLKSITSPATSEHTSFLSPVANGSKYRTTPEQTPLKKHCKSSLLFNNNSQDENDMEGDNKSNVHNSEHAQLEDSPSKFQNLTKHESTYIKELPKASSVVINDDCKYSITQQISSKKHYAPRCKRSLKIYRNYKAVGQCNTTENKSNIKKTGCTSSSTKDGQQCSTRTSGVNDYSHIIKTVPFYGEIKDDENPVEKMRIMKQYVKEKEEQLRLLKLAKLYRKKHDPEKLHASINKWKEICKSALYKLQEMLTSRGQSMSMAQLLAQFGISHDILQFNPETDDFE</sequence>
<evidence type="ECO:0000256" key="10">
    <source>
        <dbReference type="ARBA" id="ARBA00033234"/>
    </source>
</evidence>
<evidence type="ECO:0000256" key="5">
    <source>
        <dbReference type="ARBA" id="ARBA00023015"/>
    </source>
</evidence>
<dbReference type="Gene3D" id="6.10.140.1020">
    <property type="match status" value="1"/>
</dbReference>
<reference evidence="12" key="1">
    <citation type="journal article" date="2023" name="IScience">
        <title>Live-bearing cockroach genome reveals convergent evolutionary mechanisms linked to viviparity in insects and beyond.</title>
        <authorList>
            <person name="Fouks B."/>
            <person name="Harrison M.C."/>
            <person name="Mikhailova A.A."/>
            <person name="Marchal E."/>
            <person name="English S."/>
            <person name="Carruthers M."/>
            <person name="Jennings E.C."/>
            <person name="Chiamaka E.L."/>
            <person name="Frigard R.A."/>
            <person name="Pippel M."/>
            <person name="Attardo G.M."/>
            <person name="Benoit J.B."/>
            <person name="Bornberg-Bauer E."/>
            <person name="Tobe S.S."/>
        </authorList>
    </citation>
    <scope>NUCLEOTIDE SEQUENCE</scope>
    <source>
        <strain evidence="12">Stay&amp;Tobe</strain>
    </source>
</reference>
<name>A0AAD8EAZ6_DIPPU</name>
<evidence type="ECO:0000256" key="3">
    <source>
        <dbReference type="ARBA" id="ARBA00014688"/>
    </source>
</evidence>
<accession>A0AAD8EAZ6</accession>
<dbReference type="Proteomes" id="UP001233999">
    <property type="component" value="Unassembled WGS sequence"/>
</dbReference>
<keyword evidence="5" id="KW-0805">Transcription regulation</keyword>
<evidence type="ECO:0000256" key="8">
    <source>
        <dbReference type="ARBA" id="ARBA00023204"/>
    </source>
</evidence>
<keyword evidence="9" id="KW-0539">Nucleus</keyword>
<evidence type="ECO:0000256" key="11">
    <source>
        <dbReference type="SAM" id="MobiDB-lite"/>
    </source>
</evidence>
<dbReference type="GO" id="GO:0032798">
    <property type="term" value="C:Swi5-Sfr1 complex"/>
    <property type="evidence" value="ECO:0007669"/>
    <property type="project" value="InterPro"/>
</dbReference>
<dbReference type="AlphaFoldDB" id="A0AAD8EAZ6"/>
<organism evidence="12 13">
    <name type="scientific">Diploptera punctata</name>
    <name type="common">Pacific beetle cockroach</name>
    <dbReference type="NCBI Taxonomy" id="6984"/>
    <lineage>
        <taxon>Eukaryota</taxon>
        <taxon>Metazoa</taxon>
        <taxon>Ecdysozoa</taxon>
        <taxon>Arthropoda</taxon>
        <taxon>Hexapoda</taxon>
        <taxon>Insecta</taxon>
        <taxon>Pterygota</taxon>
        <taxon>Neoptera</taxon>
        <taxon>Polyneoptera</taxon>
        <taxon>Dictyoptera</taxon>
        <taxon>Blattodea</taxon>
        <taxon>Blaberoidea</taxon>
        <taxon>Blaberidae</taxon>
        <taxon>Diplopterinae</taxon>
        <taxon>Diploptera</taxon>
    </lineage>
</organism>
<dbReference type="EMBL" id="JASPKZ010007638">
    <property type="protein sequence ID" value="KAJ9583229.1"/>
    <property type="molecule type" value="Genomic_DNA"/>
</dbReference>
<comment type="caution">
    <text evidence="12">The sequence shown here is derived from an EMBL/GenBank/DDBJ whole genome shotgun (WGS) entry which is preliminary data.</text>
</comment>
<gene>
    <name evidence="12" type="ORF">L9F63_022419</name>
</gene>
<evidence type="ECO:0000313" key="12">
    <source>
        <dbReference type="EMBL" id="KAJ9583229.1"/>
    </source>
</evidence>
<dbReference type="PANTHER" id="PTHR28643">
    <property type="entry name" value="SWI5-DEPENDENT RECOMBINATION DNA REPAIR PROTEIN 1 HOMOLOG"/>
    <property type="match status" value="1"/>
</dbReference>
<evidence type="ECO:0000256" key="2">
    <source>
        <dbReference type="ARBA" id="ARBA00008729"/>
    </source>
</evidence>
<feature type="compositionally biased region" description="Polar residues" evidence="11">
    <location>
        <begin position="52"/>
        <end position="66"/>
    </location>
</feature>
<keyword evidence="8" id="KW-0234">DNA repair</keyword>
<feature type="compositionally biased region" description="Basic and acidic residues" evidence="11">
    <location>
        <begin position="106"/>
        <end position="124"/>
    </location>
</feature>
<dbReference type="GO" id="GO:0000724">
    <property type="term" value="P:double-strand break repair via homologous recombination"/>
    <property type="evidence" value="ECO:0007669"/>
    <property type="project" value="InterPro"/>
</dbReference>
<dbReference type="Pfam" id="PF10376">
    <property type="entry name" value="Mei5"/>
    <property type="match status" value="1"/>
</dbReference>
<evidence type="ECO:0000313" key="13">
    <source>
        <dbReference type="Proteomes" id="UP001233999"/>
    </source>
</evidence>
<feature type="region of interest" description="Disordered" evidence="11">
    <location>
        <begin position="1"/>
        <end position="28"/>
    </location>
</feature>
<comment type="similarity">
    <text evidence="2">Belongs to the SFR1/MEI5 family.</text>
</comment>
<protein>
    <recommendedName>
        <fullName evidence="3">Swi5-dependent recombination DNA repair protein 1 homolog</fullName>
    </recommendedName>
    <alternativeName>
        <fullName evidence="10">Meiosis protein 5 homolog</fullName>
    </alternativeName>
</protein>
<evidence type="ECO:0000256" key="7">
    <source>
        <dbReference type="ARBA" id="ARBA00023163"/>
    </source>
</evidence>
<keyword evidence="13" id="KW-1185">Reference proteome</keyword>
<dbReference type="InterPro" id="IPR042429">
    <property type="entry name" value="SFR1"/>
</dbReference>
<evidence type="ECO:0000256" key="4">
    <source>
        <dbReference type="ARBA" id="ARBA00022763"/>
    </source>
</evidence>
<evidence type="ECO:0000256" key="6">
    <source>
        <dbReference type="ARBA" id="ARBA00023054"/>
    </source>
</evidence>
<evidence type="ECO:0000256" key="1">
    <source>
        <dbReference type="ARBA" id="ARBA00004123"/>
    </source>
</evidence>